<protein>
    <submittedName>
        <fullName evidence="1">Polyketide cyclase</fullName>
    </submittedName>
</protein>
<dbReference type="AlphaFoldDB" id="A0A5C4N5U1"/>
<evidence type="ECO:0000313" key="2">
    <source>
        <dbReference type="Proteomes" id="UP000305887"/>
    </source>
</evidence>
<sequence>MSRYHIVTTWRIEASLEEVAAILSDIAGLTTWWPSVYLAVEETARGDATGVGKEVALLTKGWLPYTLRWSFRVIEVDPPRRVVLVPVGDFTGRGEWTFAQEGPVAVIRYDWEVEARKPMLRALTWLLRPVFTANHNWAMRRGEDSLRLEVIRRRAGTAAERARVPPPPGPSRLTFRRAIRSVGAARGSPGKGAA</sequence>
<dbReference type="EMBL" id="VDFU01000002">
    <property type="protein sequence ID" value="TNC52324.1"/>
    <property type="molecule type" value="Genomic_DNA"/>
</dbReference>
<comment type="caution">
    <text evidence="1">The sequence shown here is derived from an EMBL/GenBank/DDBJ whole genome shotgun (WGS) entry which is preliminary data.</text>
</comment>
<dbReference type="Pfam" id="PF10604">
    <property type="entry name" value="Polyketide_cyc2"/>
    <property type="match status" value="1"/>
</dbReference>
<dbReference type="InterPro" id="IPR019587">
    <property type="entry name" value="Polyketide_cyclase/dehydratase"/>
</dbReference>
<proteinExistence type="predicted"/>
<dbReference type="Gene3D" id="3.30.530.20">
    <property type="match status" value="1"/>
</dbReference>
<dbReference type="Proteomes" id="UP000305887">
    <property type="component" value="Unassembled WGS sequence"/>
</dbReference>
<evidence type="ECO:0000313" key="1">
    <source>
        <dbReference type="EMBL" id="TNC52324.1"/>
    </source>
</evidence>
<gene>
    <name evidence="1" type="ORF">FHG66_01930</name>
</gene>
<dbReference type="OrthoDB" id="5402478at2"/>
<keyword evidence="2" id="KW-1185">Reference proteome</keyword>
<reference evidence="1 2" key="1">
    <citation type="submission" date="2019-06" db="EMBL/GenBank/DDBJ databases">
        <title>YIM 131921 draft genome.</title>
        <authorList>
            <person name="Jiang L."/>
        </authorList>
    </citation>
    <scope>NUCLEOTIDE SEQUENCE [LARGE SCALE GENOMIC DNA]</scope>
    <source>
        <strain evidence="1 2">YIM 131921</strain>
    </source>
</reference>
<dbReference type="InterPro" id="IPR023393">
    <property type="entry name" value="START-like_dom_sf"/>
</dbReference>
<organism evidence="1 2">
    <name type="scientific">Rubellimicrobium rubrum</name>
    <dbReference type="NCBI Taxonomy" id="2585369"/>
    <lineage>
        <taxon>Bacteria</taxon>
        <taxon>Pseudomonadati</taxon>
        <taxon>Pseudomonadota</taxon>
        <taxon>Alphaproteobacteria</taxon>
        <taxon>Rhodobacterales</taxon>
        <taxon>Roseobacteraceae</taxon>
        <taxon>Rubellimicrobium</taxon>
    </lineage>
</organism>
<dbReference type="SUPFAM" id="SSF55961">
    <property type="entry name" value="Bet v1-like"/>
    <property type="match status" value="1"/>
</dbReference>
<accession>A0A5C4N5U1</accession>
<dbReference type="RefSeq" id="WP_139075008.1">
    <property type="nucleotide sequence ID" value="NZ_VDFU01000002.1"/>
</dbReference>
<name>A0A5C4N5U1_9RHOB</name>